<dbReference type="HOGENOM" id="CLU_3002979_0_0_2"/>
<dbReference type="Proteomes" id="UP000006903">
    <property type="component" value="Chromosome"/>
</dbReference>
<name>B8D3G0_DESA1</name>
<dbReference type="KEGG" id="dka:DKAM_0315"/>
<gene>
    <name evidence="1" type="ordered locus">DKAM_0315</name>
</gene>
<evidence type="ECO:0000313" key="2">
    <source>
        <dbReference type="Proteomes" id="UP000006903"/>
    </source>
</evidence>
<protein>
    <submittedName>
        <fullName evidence="1">Uncharacterized protein</fullName>
    </submittedName>
</protein>
<dbReference type="AlphaFoldDB" id="B8D3G0"/>
<reference evidence="1 2" key="1">
    <citation type="journal article" date="2009" name="J. Bacteriol.">
        <title>Complete genome sequence of the anaerobic, protein-degrading hyperthermophilic crenarchaeon Desulfurococcus kamchatkensis.</title>
        <authorList>
            <person name="Ravin N.V."/>
            <person name="Mardanov A.V."/>
            <person name="Beletsky A.V."/>
            <person name="Kublanov I.V."/>
            <person name="Kolganova T.V."/>
            <person name="Lebedinsky A.V."/>
            <person name="Chernyh N.A."/>
            <person name="Bonch-Osmolovskaya E.A."/>
            <person name="Skryabin K.G."/>
        </authorList>
    </citation>
    <scope>NUCLEOTIDE SEQUENCE [LARGE SCALE GENOMIC DNA]</scope>
    <source>
        <strain evidence="2">DSM 18924 / JCM 16383 / VKM B-2413 / 1221n</strain>
    </source>
</reference>
<accession>B8D3G0</accession>
<proteinExistence type="predicted"/>
<organism evidence="1 2">
    <name type="scientific">Desulfurococcus amylolyticus (strain DSM 18924 / JCM 16383 / VKM B-2413 / 1221n)</name>
    <name type="common">Desulfurococcus kamchatkensis</name>
    <dbReference type="NCBI Taxonomy" id="490899"/>
    <lineage>
        <taxon>Archaea</taxon>
        <taxon>Thermoproteota</taxon>
        <taxon>Thermoprotei</taxon>
        <taxon>Desulfurococcales</taxon>
        <taxon>Desulfurococcaceae</taxon>
        <taxon>Desulfurococcus</taxon>
    </lineage>
</organism>
<evidence type="ECO:0000313" key="1">
    <source>
        <dbReference type="EMBL" id="ACL10641.1"/>
    </source>
</evidence>
<dbReference type="EMBL" id="CP001140">
    <property type="protein sequence ID" value="ACL10641.1"/>
    <property type="molecule type" value="Genomic_DNA"/>
</dbReference>
<sequence>MADRVVGASVFSAVFFQYKNSAGRETDSRASRSIRTLRGVDIDSESSSYSICSGII</sequence>